<comment type="caution">
    <text evidence="1">The sequence shown here is derived from an EMBL/GenBank/DDBJ whole genome shotgun (WGS) entry which is preliminary data.</text>
</comment>
<dbReference type="InParanoid" id="G4TUF6"/>
<dbReference type="HOGENOM" id="CLU_2813322_0_0_1"/>
<accession>G4TUF6</accession>
<organism evidence="1 2">
    <name type="scientific">Serendipita indica (strain DSM 11827)</name>
    <name type="common">Root endophyte fungus</name>
    <name type="synonym">Piriformospora indica</name>
    <dbReference type="NCBI Taxonomy" id="1109443"/>
    <lineage>
        <taxon>Eukaryota</taxon>
        <taxon>Fungi</taxon>
        <taxon>Dikarya</taxon>
        <taxon>Basidiomycota</taxon>
        <taxon>Agaricomycotina</taxon>
        <taxon>Agaricomycetes</taxon>
        <taxon>Sebacinales</taxon>
        <taxon>Serendipitaceae</taxon>
        <taxon>Serendipita</taxon>
    </lineage>
</organism>
<evidence type="ECO:0000313" key="1">
    <source>
        <dbReference type="EMBL" id="CCA74949.1"/>
    </source>
</evidence>
<dbReference type="EMBL" id="CAFZ01000377">
    <property type="protein sequence ID" value="CCA74949.1"/>
    <property type="molecule type" value="Genomic_DNA"/>
</dbReference>
<dbReference type="AlphaFoldDB" id="G4TUF6"/>
<keyword evidence="2" id="KW-1185">Reference proteome</keyword>
<protein>
    <submittedName>
        <fullName evidence="1">Uncharacterized protein</fullName>
    </submittedName>
</protein>
<sequence>MQSVSARTLQGGHFTWCSPSKSPLTATAATRTAIAVTIGEYVLDGCMNDIEKGCSGCEAGNCKCGSK</sequence>
<dbReference type="Proteomes" id="UP000007148">
    <property type="component" value="Unassembled WGS sequence"/>
</dbReference>
<name>G4TUF6_SERID</name>
<evidence type="ECO:0000313" key="2">
    <source>
        <dbReference type="Proteomes" id="UP000007148"/>
    </source>
</evidence>
<reference evidence="1 2" key="1">
    <citation type="journal article" date="2011" name="PLoS Pathog.">
        <title>Endophytic Life Strategies Decoded by Genome and Transcriptome Analyses of the Mutualistic Root Symbiont Piriformospora indica.</title>
        <authorList>
            <person name="Zuccaro A."/>
            <person name="Lahrmann U."/>
            <person name="Guldener U."/>
            <person name="Langen G."/>
            <person name="Pfiffi S."/>
            <person name="Biedenkopf D."/>
            <person name="Wong P."/>
            <person name="Samans B."/>
            <person name="Grimm C."/>
            <person name="Basiewicz M."/>
            <person name="Murat C."/>
            <person name="Martin F."/>
            <person name="Kogel K.H."/>
        </authorList>
    </citation>
    <scope>NUCLEOTIDE SEQUENCE [LARGE SCALE GENOMIC DNA]</scope>
    <source>
        <strain evidence="1 2">DSM 11827</strain>
    </source>
</reference>
<proteinExistence type="predicted"/>
<gene>
    <name evidence="1" type="ORF">PIIN_08929</name>
</gene>